<evidence type="ECO:0000256" key="1">
    <source>
        <dbReference type="SAM" id="Coils"/>
    </source>
</evidence>
<sequence length="98" mass="11438">MLINICELGKPKRNVITQSLIDEWVSERDLLSDLSESLTNKDDSENFMIASRELIKRIEEDVWVEQKRITRERDQLKLLKEAKANLLEQIAELQGEAL</sequence>
<organism evidence="2 3">
    <name type="scientific">Pseudomonas baetica</name>
    <dbReference type="NCBI Taxonomy" id="674054"/>
    <lineage>
        <taxon>Bacteria</taxon>
        <taxon>Pseudomonadati</taxon>
        <taxon>Pseudomonadota</taxon>
        <taxon>Gammaproteobacteria</taxon>
        <taxon>Pseudomonadales</taxon>
        <taxon>Pseudomonadaceae</taxon>
        <taxon>Pseudomonas</taxon>
    </lineage>
</organism>
<comment type="caution">
    <text evidence="2">The sequence shown here is derived from an EMBL/GenBank/DDBJ whole genome shotgun (WGS) entry which is preliminary data.</text>
</comment>
<name>A0ABX4Q4L8_9PSED</name>
<dbReference type="Proteomes" id="UP000232455">
    <property type="component" value="Unassembled WGS sequence"/>
</dbReference>
<proteinExistence type="predicted"/>
<protein>
    <submittedName>
        <fullName evidence="2">Uncharacterized protein</fullName>
    </submittedName>
</protein>
<reference evidence="2 3" key="1">
    <citation type="submission" date="2017-11" db="EMBL/GenBank/DDBJ databases">
        <title>Genome sequencing of a diverse group of Pseudomonas species.</title>
        <authorList>
            <person name="Loper J."/>
        </authorList>
    </citation>
    <scope>NUCLEOTIDE SEQUENCE [LARGE SCALE GENOMIC DNA]</scope>
    <source>
        <strain evidence="2 3">LMG 25716</strain>
    </source>
</reference>
<keyword evidence="1" id="KW-0175">Coiled coil</keyword>
<evidence type="ECO:0000313" key="2">
    <source>
        <dbReference type="EMBL" id="PKA71734.1"/>
    </source>
</evidence>
<accession>A0ABX4Q4L8</accession>
<feature type="coiled-coil region" evidence="1">
    <location>
        <begin position="69"/>
        <end position="96"/>
    </location>
</feature>
<evidence type="ECO:0000313" key="3">
    <source>
        <dbReference type="Proteomes" id="UP000232455"/>
    </source>
</evidence>
<keyword evidence="3" id="KW-1185">Reference proteome</keyword>
<gene>
    <name evidence="2" type="ORF">ATI02_4735</name>
</gene>
<dbReference type="RefSeq" id="WP_100847511.1">
    <property type="nucleotide sequence ID" value="NZ_PHHE01000001.1"/>
</dbReference>
<dbReference type="EMBL" id="PHHE01000001">
    <property type="protein sequence ID" value="PKA71734.1"/>
    <property type="molecule type" value="Genomic_DNA"/>
</dbReference>